<evidence type="ECO:0008006" key="3">
    <source>
        <dbReference type="Google" id="ProtNLM"/>
    </source>
</evidence>
<dbReference type="RefSeq" id="WP_379862895.1">
    <property type="nucleotide sequence ID" value="NZ_JBHTBW010000003.1"/>
</dbReference>
<keyword evidence="2" id="KW-1185">Reference proteome</keyword>
<reference evidence="2" key="1">
    <citation type="journal article" date="2019" name="Int. J. Syst. Evol. Microbiol.">
        <title>The Global Catalogue of Microorganisms (GCM) 10K type strain sequencing project: providing services to taxonomists for standard genome sequencing and annotation.</title>
        <authorList>
            <consortium name="The Broad Institute Genomics Platform"/>
            <consortium name="The Broad Institute Genome Sequencing Center for Infectious Disease"/>
            <person name="Wu L."/>
            <person name="Ma J."/>
        </authorList>
    </citation>
    <scope>NUCLEOTIDE SEQUENCE [LARGE SCALE GENOMIC DNA]</scope>
    <source>
        <strain evidence="2">CGMCC 1.12942</strain>
    </source>
</reference>
<organism evidence="1 2">
    <name type="scientific">Laceyella putida</name>
    <dbReference type="NCBI Taxonomy" id="110101"/>
    <lineage>
        <taxon>Bacteria</taxon>
        <taxon>Bacillati</taxon>
        <taxon>Bacillota</taxon>
        <taxon>Bacilli</taxon>
        <taxon>Bacillales</taxon>
        <taxon>Thermoactinomycetaceae</taxon>
        <taxon>Laceyella</taxon>
    </lineage>
</organism>
<dbReference type="EMBL" id="JBHTBW010000003">
    <property type="protein sequence ID" value="MFC7439714.1"/>
    <property type="molecule type" value="Genomic_DNA"/>
</dbReference>
<protein>
    <recommendedName>
        <fullName evidence="3">DZANK-type domain-containing protein</fullName>
    </recommendedName>
</protein>
<sequence length="87" mass="9537">MTPKSTTACPVCNGFSAFQASCPSCGRPLEDAGRYMDLFENYSPYRPIDDLKLTDGLIDASTHQCPHYATCGHCGHEGVQLVQESMY</sequence>
<gene>
    <name evidence="1" type="ORF">ACFQNG_00825</name>
</gene>
<comment type="caution">
    <text evidence="1">The sequence shown here is derived from an EMBL/GenBank/DDBJ whole genome shotgun (WGS) entry which is preliminary data.</text>
</comment>
<accession>A0ABW2RFD8</accession>
<proteinExistence type="predicted"/>
<evidence type="ECO:0000313" key="1">
    <source>
        <dbReference type="EMBL" id="MFC7439714.1"/>
    </source>
</evidence>
<dbReference type="Proteomes" id="UP001596500">
    <property type="component" value="Unassembled WGS sequence"/>
</dbReference>
<name>A0ABW2RFD8_9BACL</name>
<evidence type="ECO:0000313" key="2">
    <source>
        <dbReference type="Proteomes" id="UP001596500"/>
    </source>
</evidence>